<protein>
    <submittedName>
        <fullName evidence="4">Rab-GTPase-TBC domain-containing protein</fullName>
    </submittedName>
</protein>
<organism evidence="4 5">
    <name type="scientific">Amylocarpus encephaloides</name>
    <dbReference type="NCBI Taxonomy" id="45428"/>
    <lineage>
        <taxon>Eukaryota</taxon>
        <taxon>Fungi</taxon>
        <taxon>Dikarya</taxon>
        <taxon>Ascomycota</taxon>
        <taxon>Pezizomycotina</taxon>
        <taxon>Leotiomycetes</taxon>
        <taxon>Helotiales</taxon>
        <taxon>Helotiales incertae sedis</taxon>
        <taxon>Amylocarpus</taxon>
    </lineage>
</organism>
<feature type="compositionally biased region" description="Basic and acidic residues" evidence="2">
    <location>
        <begin position="26"/>
        <end position="41"/>
    </location>
</feature>
<evidence type="ECO:0000256" key="1">
    <source>
        <dbReference type="ARBA" id="ARBA00022468"/>
    </source>
</evidence>
<dbReference type="AlphaFoldDB" id="A0A9P7YCV6"/>
<dbReference type="PANTHER" id="PTHR20913:SF7">
    <property type="entry name" value="RE60063P"/>
    <property type="match status" value="1"/>
</dbReference>
<dbReference type="SMART" id="SM00164">
    <property type="entry name" value="TBC"/>
    <property type="match status" value="1"/>
</dbReference>
<feature type="region of interest" description="Disordered" evidence="2">
    <location>
        <begin position="1"/>
        <end position="41"/>
    </location>
</feature>
<evidence type="ECO:0000256" key="2">
    <source>
        <dbReference type="SAM" id="MobiDB-lite"/>
    </source>
</evidence>
<dbReference type="InterPro" id="IPR045913">
    <property type="entry name" value="TBC20/Gyp8-like"/>
</dbReference>
<dbReference type="OrthoDB" id="206700at2759"/>
<dbReference type="EMBL" id="MU251604">
    <property type="protein sequence ID" value="KAG9231394.1"/>
    <property type="molecule type" value="Genomic_DNA"/>
</dbReference>
<dbReference type="FunFam" id="1.10.472.80:FF:000060">
    <property type="entry name" value="TBC domain protein, putative"/>
    <property type="match status" value="1"/>
</dbReference>
<evidence type="ECO:0000313" key="5">
    <source>
        <dbReference type="Proteomes" id="UP000824998"/>
    </source>
</evidence>
<accession>A0A9P7YCV6</accession>
<dbReference type="SUPFAM" id="SSF47923">
    <property type="entry name" value="Ypt/Rab-GAP domain of gyp1p"/>
    <property type="match status" value="1"/>
</dbReference>
<dbReference type="Gene3D" id="1.10.472.80">
    <property type="entry name" value="Ypt/Rab-GAP domain of gyp1p, domain 3"/>
    <property type="match status" value="1"/>
</dbReference>
<dbReference type="GO" id="GO:0005789">
    <property type="term" value="C:endoplasmic reticulum membrane"/>
    <property type="evidence" value="ECO:0007669"/>
    <property type="project" value="TreeGrafter"/>
</dbReference>
<keyword evidence="5" id="KW-1185">Reference proteome</keyword>
<gene>
    <name evidence="4" type="ORF">BJ875DRAFT_361478</name>
</gene>
<reference evidence="4" key="1">
    <citation type="journal article" date="2021" name="IMA Fungus">
        <title>Genomic characterization of three marine fungi, including Emericellopsis atlantica sp. nov. with signatures of a generalist lifestyle and marine biomass degradation.</title>
        <authorList>
            <person name="Hagestad O.C."/>
            <person name="Hou L."/>
            <person name="Andersen J.H."/>
            <person name="Hansen E.H."/>
            <person name="Altermark B."/>
            <person name="Li C."/>
            <person name="Kuhnert E."/>
            <person name="Cox R.J."/>
            <person name="Crous P.W."/>
            <person name="Spatafora J.W."/>
            <person name="Lail K."/>
            <person name="Amirebrahimi M."/>
            <person name="Lipzen A."/>
            <person name="Pangilinan J."/>
            <person name="Andreopoulos W."/>
            <person name="Hayes R.D."/>
            <person name="Ng V."/>
            <person name="Grigoriev I.V."/>
            <person name="Jackson S.A."/>
            <person name="Sutton T.D.S."/>
            <person name="Dobson A.D.W."/>
            <person name="Rama T."/>
        </authorList>
    </citation>
    <scope>NUCLEOTIDE SEQUENCE</scope>
    <source>
        <strain evidence="4">TRa018bII</strain>
    </source>
</reference>
<dbReference type="Gene3D" id="1.10.8.1310">
    <property type="match status" value="1"/>
</dbReference>
<dbReference type="Proteomes" id="UP000824998">
    <property type="component" value="Unassembled WGS sequence"/>
</dbReference>
<evidence type="ECO:0000313" key="4">
    <source>
        <dbReference type="EMBL" id="KAG9231394.1"/>
    </source>
</evidence>
<feature type="non-terminal residue" evidence="4">
    <location>
        <position position="387"/>
    </location>
</feature>
<dbReference type="PROSITE" id="PS50086">
    <property type="entry name" value="TBC_RABGAP"/>
    <property type="match status" value="1"/>
</dbReference>
<dbReference type="InterPro" id="IPR035969">
    <property type="entry name" value="Rab-GAP_TBC_sf"/>
</dbReference>
<dbReference type="InterPro" id="IPR000195">
    <property type="entry name" value="Rab-GAP-TBC_dom"/>
</dbReference>
<evidence type="ECO:0000259" key="3">
    <source>
        <dbReference type="PROSITE" id="PS50086"/>
    </source>
</evidence>
<comment type="caution">
    <text evidence="4">The sequence shown here is derived from an EMBL/GenBank/DDBJ whole genome shotgun (WGS) entry which is preliminary data.</text>
</comment>
<dbReference type="GO" id="GO:0005096">
    <property type="term" value="F:GTPase activator activity"/>
    <property type="evidence" value="ECO:0007669"/>
    <property type="project" value="UniProtKB-KW"/>
</dbReference>
<keyword evidence="1" id="KW-0343">GTPase activation</keyword>
<name>A0A9P7YCV6_9HELO</name>
<dbReference type="PANTHER" id="PTHR20913">
    <property type="entry name" value="TBC1 DOMAIN FAMILY MEMBER 20/GTPASE"/>
    <property type="match status" value="1"/>
</dbReference>
<dbReference type="GO" id="GO:0006888">
    <property type="term" value="P:endoplasmic reticulum to Golgi vesicle-mediated transport"/>
    <property type="evidence" value="ECO:0007669"/>
    <property type="project" value="TreeGrafter"/>
</dbReference>
<feature type="domain" description="Rab-GAP TBC" evidence="3">
    <location>
        <begin position="62"/>
        <end position="252"/>
    </location>
</feature>
<dbReference type="Pfam" id="PF00566">
    <property type="entry name" value="RabGAP-TBC"/>
    <property type="match status" value="1"/>
</dbReference>
<proteinExistence type="predicted"/>
<sequence>MESNARAPDENEKKSLAPSDSSLSRQPEKRNRDKEKTADILDACKKKDLGRLRGLATSERGLISDPVRKWAWPLLLGEPSHDDVTVGEKGDVDTWKEMPKHRDEDQVQLDVDRSFIYYPNDQSPKDLEQRKTQLSDLITAVLRRQPYLCYFQGYHDICQVFLLVLDSDKRSTAVTRLSTLRIRDFMLPTLTPALAQLQLIPSILYAVNPKLCNHLPRTHPYYAISAALTMYAHDIREYGDIARLFDVFLAREAVFSVYMYAQIVLGRSDELFETPSDEPDILHSILSKLPKPLDIENLILNTVKLYEAHPPETLRPWSSISNFSVLKTAREPDRVVEQSLEDGEMYFNQQVKELKRAEQRDKILRILWKYRKPAGTVGLAVAIGILS</sequence>